<keyword evidence="1 5" id="KW-0963">Cytoplasm</keyword>
<evidence type="ECO:0000256" key="5">
    <source>
        <dbReference type="HAMAP-Rule" id="MF_00651"/>
    </source>
</evidence>
<feature type="domain" description="YqgF/RNase H-like" evidence="6">
    <location>
        <begin position="1"/>
        <end position="101"/>
    </location>
</feature>
<evidence type="ECO:0000256" key="4">
    <source>
        <dbReference type="ARBA" id="ARBA00022801"/>
    </source>
</evidence>
<dbReference type="Proteomes" id="UP000807825">
    <property type="component" value="Unassembled WGS sequence"/>
</dbReference>
<comment type="function">
    <text evidence="5">Could be a nuclease involved in processing of the 5'-end of pre-16S rRNA.</text>
</comment>
<keyword evidence="2 5" id="KW-0690">Ribosome biogenesis</keyword>
<comment type="similarity">
    <text evidence="5">Belongs to the YqgF HJR family.</text>
</comment>
<evidence type="ECO:0000313" key="7">
    <source>
        <dbReference type="EMBL" id="MBI5250397.1"/>
    </source>
</evidence>
<dbReference type="PANTHER" id="PTHR33317">
    <property type="entry name" value="POLYNUCLEOTIDYL TRANSFERASE, RIBONUCLEASE H-LIKE SUPERFAMILY PROTEIN"/>
    <property type="match status" value="1"/>
</dbReference>
<evidence type="ECO:0000313" key="8">
    <source>
        <dbReference type="Proteomes" id="UP000807825"/>
    </source>
</evidence>
<dbReference type="SUPFAM" id="SSF53098">
    <property type="entry name" value="Ribonuclease H-like"/>
    <property type="match status" value="1"/>
</dbReference>
<protein>
    <recommendedName>
        <fullName evidence="5">Putative pre-16S rRNA nuclease</fullName>
        <ecNumber evidence="5">3.1.-.-</ecNumber>
    </recommendedName>
</protein>
<sequence>MRILGLDIGSKRIGMAVSDELGFTAQGLETLDSRDQGTDALNITKIVKEYGVTEIVVGMPYNMNGTEGPQVKKVRDFMERLSQEVDIPLREWDERLSTAAAERTLLEADLSRAKRRKVIDKLAAVLILQGYLDNRSRGFGGE</sequence>
<dbReference type="Pfam" id="PF03652">
    <property type="entry name" value="RuvX"/>
    <property type="match status" value="1"/>
</dbReference>
<dbReference type="EMBL" id="JACRDE010000340">
    <property type="protein sequence ID" value="MBI5250397.1"/>
    <property type="molecule type" value="Genomic_DNA"/>
</dbReference>
<dbReference type="CDD" id="cd16964">
    <property type="entry name" value="YqgF"/>
    <property type="match status" value="1"/>
</dbReference>
<comment type="subcellular location">
    <subcellularLocation>
        <location evidence="5">Cytoplasm</location>
    </subcellularLocation>
</comment>
<dbReference type="SMART" id="SM00732">
    <property type="entry name" value="YqgFc"/>
    <property type="match status" value="1"/>
</dbReference>
<keyword evidence="4 5" id="KW-0378">Hydrolase</keyword>
<dbReference type="GO" id="GO:0004518">
    <property type="term" value="F:nuclease activity"/>
    <property type="evidence" value="ECO:0007669"/>
    <property type="project" value="UniProtKB-KW"/>
</dbReference>
<dbReference type="AlphaFoldDB" id="A0A9D6V2T5"/>
<dbReference type="GO" id="GO:0000967">
    <property type="term" value="P:rRNA 5'-end processing"/>
    <property type="evidence" value="ECO:0007669"/>
    <property type="project" value="UniProtKB-UniRule"/>
</dbReference>
<accession>A0A9D6V2T5</accession>
<dbReference type="InterPro" id="IPR005227">
    <property type="entry name" value="YqgF"/>
</dbReference>
<dbReference type="HAMAP" id="MF_00651">
    <property type="entry name" value="Nuclease_YqgF"/>
    <property type="match status" value="1"/>
</dbReference>
<proteinExistence type="inferred from homology"/>
<dbReference type="InterPro" id="IPR006641">
    <property type="entry name" value="YqgF/RNaseH-like_dom"/>
</dbReference>
<keyword evidence="3 5" id="KW-0540">Nuclease</keyword>
<evidence type="ECO:0000256" key="1">
    <source>
        <dbReference type="ARBA" id="ARBA00022490"/>
    </source>
</evidence>
<dbReference type="InterPro" id="IPR037027">
    <property type="entry name" value="YqgF/RNaseH-like_dom_sf"/>
</dbReference>
<dbReference type="Gene3D" id="3.30.420.140">
    <property type="entry name" value="YqgF/RNase H-like domain"/>
    <property type="match status" value="1"/>
</dbReference>
<reference evidence="7" key="1">
    <citation type="submission" date="2020-07" db="EMBL/GenBank/DDBJ databases">
        <title>Huge and variable diversity of episymbiotic CPR bacteria and DPANN archaea in groundwater ecosystems.</title>
        <authorList>
            <person name="He C.Y."/>
            <person name="Keren R."/>
            <person name="Whittaker M."/>
            <person name="Farag I.F."/>
            <person name="Doudna J."/>
            <person name="Cate J.H.D."/>
            <person name="Banfield J.F."/>
        </authorList>
    </citation>
    <scope>NUCLEOTIDE SEQUENCE</scope>
    <source>
        <strain evidence="7">NC_groundwater_1664_Pr3_B-0.1um_52_9</strain>
    </source>
</reference>
<dbReference type="PANTHER" id="PTHR33317:SF4">
    <property type="entry name" value="POLYNUCLEOTIDYL TRANSFERASE, RIBONUCLEASE H-LIKE SUPERFAMILY PROTEIN"/>
    <property type="match status" value="1"/>
</dbReference>
<evidence type="ECO:0000256" key="2">
    <source>
        <dbReference type="ARBA" id="ARBA00022517"/>
    </source>
</evidence>
<comment type="caution">
    <text evidence="7">The sequence shown here is derived from an EMBL/GenBank/DDBJ whole genome shotgun (WGS) entry which is preliminary data.</text>
</comment>
<name>A0A9D6V2T5_9BACT</name>
<gene>
    <name evidence="7" type="primary">ruvX</name>
    <name evidence="7" type="ORF">HY912_12955</name>
</gene>
<dbReference type="EC" id="3.1.-.-" evidence="5"/>
<dbReference type="GO" id="GO:0005829">
    <property type="term" value="C:cytosol"/>
    <property type="evidence" value="ECO:0007669"/>
    <property type="project" value="TreeGrafter"/>
</dbReference>
<organism evidence="7 8">
    <name type="scientific">Desulfomonile tiedjei</name>
    <dbReference type="NCBI Taxonomy" id="2358"/>
    <lineage>
        <taxon>Bacteria</taxon>
        <taxon>Pseudomonadati</taxon>
        <taxon>Thermodesulfobacteriota</taxon>
        <taxon>Desulfomonilia</taxon>
        <taxon>Desulfomonilales</taxon>
        <taxon>Desulfomonilaceae</taxon>
        <taxon>Desulfomonile</taxon>
    </lineage>
</organism>
<evidence type="ECO:0000256" key="3">
    <source>
        <dbReference type="ARBA" id="ARBA00022722"/>
    </source>
</evidence>
<evidence type="ECO:0000259" key="6">
    <source>
        <dbReference type="SMART" id="SM00732"/>
    </source>
</evidence>
<dbReference type="GO" id="GO:0016788">
    <property type="term" value="F:hydrolase activity, acting on ester bonds"/>
    <property type="evidence" value="ECO:0007669"/>
    <property type="project" value="UniProtKB-UniRule"/>
</dbReference>
<dbReference type="InterPro" id="IPR012337">
    <property type="entry name" value="RNaseH-like_sf"/>
</dbReference>
<dbReference type="NCBIfam" id="TIGR00250">
    <property type="entry name" value="RNAse_H_YqgF"/>
    <property type="match status" value="1"/>
</dbReference>